<keyword evidence="3" id="KW-1185">Reference proteome</keyword>
<dbReference type="EMBL" id="CP137642">
    <property type="protein sequence ID" value="WOX57190.1"/>
    <property type="molecule type" value="Genomic_DNA"/>
</dbReference>
<proteinExistence type="predicted"/>
<sequence>MKIVDVSKEPVNENPHHVDARKVYDTEHATAVVITLAPGEALKKHITPVDVFFYVLEGTGVVEIGDERAAVGRDHLVESPAKIPHRWINESDRPFRVLVVKAPRPASETRLL</sequence>
<dbReference type="SUPFAM" id="SSF51182">
    <property type="entry name" value="RmlC-like cupins"/>
    <property type="match status" value="1"/>
</dbReference>
<evidence type="ECO:0000313" key="2">
    <source>
        <dbReference type="EMBL" id="WOX57190.1"/>
    </source>
</evidence>
<feature type="domain" description="Cupin type-2" evidence="1">
    <location>
        <begin position="33"/>
        <end position="100"/>
    </location>
</feature>
<gene>
    <name evidence="2" type="ORF">R6Y96_07745</name>
</gene>
<dbReference type="CDD" id="cd06984">
    <property type="entry name" value="cupin_Moth_1897"/>
    <property type="match status" value="1"/>
</dbReference>
<dbReference type="Pfam" id="PF07883">
    <property type="entry name" value="Cupin_2"/>
    <property type="match status" value="1"/>
</dbReference>
<dbReference type="InterPro" id="IPR011051">
    <property type="entry name" value="RmlC_Cupin_sf"/>
</dbReference>
<protein>
    <submittedName>
        <fullName evidence="2">Cupin domain-containing protein</fullName>
    </submittedName>
</protein>
<dbReference type="RefSeq" id="WP_318620711.1">
    <property type="nucleotide sequence ID" value="NZ_CP137642.1"/>
</dbReference>
<accession>A0AAX4FTR6</accession>
<reference evidence="2 3" key="1">
    <citation type="submission" date="2023-10" db="EMBL/GenBank/DDBJ databases">
        <title>The complete genome sequence of Methanoculleus receptaculi DSM 18860.</title>
        <authorList>
            <person name="Lai S.-J."/>
            <person name="You Y.-T."/>
            <person name="Chen S.-C."/>
        </authorList>
    </citation>
    <scope>NUCLEOTIDE SEQUENCE [LARGE SCALE GENOMIC DNA]</scope>
    <source>
        <strain evidence="2 3">DSM 18860</strain>
    </source>
</reference>
<dbReference type="Gene3D" id="2.60.120.10">
    <property type="entry name" value="Jelly Rolls"/>
    <property type="match status" value="1"/>
</dbReference>
<name>A0AAX4FTR6_9EURY</name>
<dbReference type="PANTHER" id="PTHR40112:SF1">
    <property type="entry name" value="H2HPP ISOMERASE"/>
    <property type="match status" value="1"/>
</dbReference>
<dbReference type="InterPro" id="IPR014710">
    <property type="entry name" value="RmlC-like_jellyroll"/>
</dbReference>
<organism evidence="2 3">
    <name type="scientific">Methanoculleus receptaculi</name>
    <dbReference type="NCBI Taxonomy" id="394967"/>
    <lineage>
        <taxon>Archaea</taxon>
        <taxon>Methanobacteriati</taxon>
        <taxon>Methanobacteriota</taxon>
        <taxon>Stenosarchaea group</taxon>
        <taxon>Methanomicrobia</taxon>
        <taxon>Methanomicrobiales</taxon>
        <taxon>Methanomicrobiaceae</taxon>
        <taxon>Methanoculleus</taxon>
    </lineage>
</organism>
<dbReference type="InterPro" id="IPR052535">
    <property type="entry name" value="Bacilysin_H2HPP_isomerase"/>
</dbReference>
<evidence type="ECO:0000259" key="1">
    <source>
        <dbReference type="Pfam" id="PF07883"/>
    </source>
</evidence>
<evidence type="ECO:0000313" key="3">
    <source>
        <dbReference type="Proteomes" id="UP001305652"/>
    </source>
</evidence>
<dbReference type="GeneID" id="85733040"/>
<dbReference type="Proteomes" id="UP001305652">
    <property type="component" value="Chromosome"/>
</dbReference>
<dbReference type="AlphaFoldDB" id="A0AAX4FTR6"/>
<dbReference type="KEGG" id="mrc:R6Y96_07745"/>
<dbReference type="InterPro" id="IPR013096">
    <property type="entry name" value="Cupin_2"/>
</dbReference>
<dbReference type="PANTHER" id="PTHR40112">
    <property type="entry name" value="H2HPP ISOMERASE"/>
    <property type="match status" value="1"/>
</dbReference>